<evidence type="ECO:0000259" key="3">
    <source>
        <dbReference type="Pfam" id="PF08609"/>
    </source>
</evidence>
<dbReference type="SUPFAM" id="SSF48371">
    <property type="entry name" value="ARM repeat"/>
    <property type="match status" value="1"/>
</dbReference>
<evidence type="ECO:0000313" key="4">
    <source>
        <dbReference type="EMBL" id="KAJ2677809.1"/>
    </source>
</evidence>
<organism evidence="4 5">
    <name type="scientific">Coemansia spiralis</name>
    <dbReference type="NCBI Taxonomy" id="417178"/>
    <lineage>
        <taxon>Eukaryota</taxon>
        <taxon>Fungi</taxon>
        <taxon>Fungi incertae sedis</taxon>
        <taxon>Zoopagomycota</taxon>
        <taxon>Kickxellomycotina</taxon>
        <taxon>Kickxellomycetes</taxon>
        <taxon>Kickxellales</taxon>
        <taxon>Kickxellaceae</taxon>
        <taxon>Coemansia</taxon>
    </lineage>
</organism>
<comment type="caution">
    <text evidence="4">The sequence shown here is derived from an EMBL/GenBank/DDBJ whole genome shotgun (WGS) entry which is preliminary data.</text>
</comment>
<dbReference type="InterPro" id="IPR013918">
    <property type="entry name" value="Nucleotide_exch_fac_Fes1"/>
</dbReference>
<proteinExistence type="inferred from homology"/>
<dbReference type="OrthoDB" id="10250458at2759"/>
<evidence type="ECO:0000256" key="2">
    <source>
        <dbReference type="ARBA" id="ARBA00022737"/>
    </source>
</evidence>
<dbReference type="InterPro" id="IPR011989">
    <property type="entry name" value="ARM-like"/>
</dbReference>
<dbReference type="EMBL" id="JANBTW010000028">
    <property type="protein sequence ID" value="KAJ2677809.1"/>
    <property type="molecule type" value="Genomic_DNA"/>
</dbReference>
<evidence type="ECO:0000256" key="1">
    <source>
        <dbReference type="ARBA" id="ARBA00011045"/>
    </source>
</evidence>
<dbReference type="Gene3D" id="1.25.10.10">
    <property type="entry name" value="Leucine-rich Repeat Variant"/>
    <property type="match status" value="1"/>
</dbReference>
<feature type="domain" description="Nucleotide exchange factor Fes1" evidence="3">
    <location>
        <begin position="1"/>
        <end position="85"/>
    </location>
</feature>
<dbReference type="PANTHER" id="PTHR19316">
    <property type="entry name" value="PROTEIN FOLDING REGULATOR"/>
    <property type="match status" value="1"/>
</dbReference>
<dbReference type="GO" id="GO:0005783">
    <property type="term" value="C:endoplasmic reticulum"/>
    <property type="evidence" value="ECO:0007669"/>
    <property type="project" value="TreeGrafter"/>
</dbReference>
<keyword evidence="2" id="KW-0677">Repeat</keyword>
<evidence type="ECO:0000313" key="5">
    <source>
        <dbReference type="Proteomes" id="UP001151518"/>
    </source>
</evidence>
<accession>A0A9W8G9R0</accession>
<protein>
    <submittedName>
        <fullName evidence="4">Hsp70 nucleotide exchange factor fes1</fullName>
    </submittedName>
</protein>
<sequence length="307" mass="32746">MESLLKWAILNGATAGEDAPASAPGEPPKKLDPEVIDAILGKPASVQMTECMDAVEHPETPLEAQEIALDDLEMLVENIDNACNIEPLNLWPRIIALYTHSEPGVRSGALWVSGTAVQHNPKAQSAFASHRGLHSALRVLEGDSVIGVRTKALYCVSSFIRGNVKGLTEFIASNGLPTLLMALEECRGAAATAFRQKSFFLLRSLIEEALDTATPEDLRPGMYLPNAIAELGFVDTAASVMAQLAKDDPDGAAAAFEQVVGFLVVLGTTENGKRAINACKELASATSEAKSCFGQEFTKDLDQILVK</sequence>
<reference evidence="4" key="1">
    <citation type="submission" date="2022-07" db="EMBL/GenBank/DDBJ databases">
        <title>Phylogenomic reconstructions and comparative analyses of Kickxellomycotina fungi.</title>
        <authorList>
            <person name="Reynolds N.K."/>
            <person name="Stajich J.E."/>
            <person name="Barry K."/>
            <person name="Grigoriev I.V."/>
            <person name="Crous P."/>
            <person name="Smith M.E."/>
        </authorList>
    </citation>
    <scope>NUCLEOTIDE SEQUENCE</scope>
    <source>
        <strain evidence="4">NRRL 3115</strain>
    </source>
</reference>
<dbReference type="AlphaFoldDB" id="A0A9W8G9R0"/>
<gene>
    <name evidence="4" type="primary">FES1</name>
    <name evidence="4" type="ORF">GGI25_002907</name>
</gene>
<dbReference type="InterPro" id="IPR016024">
    <property type="entry name" value="ARM-type_fold"/>
</dbReference>
<dbReference type="PANTHER" id="PTHR19316:SF18">
    <property type="entry name" value="HSP70-BINDING PROTEIN 1"/>
    <property type="match status" value="1"/>
</dbReference>
<dbReference type="InterPro" id="IPR050693">
    <property type="entry name" value="Hsp70_NEF-Inhibitors"/>
</dbReference>
<dbReference type="Proteomes" id="UP001151518">
    <property type="component" value="Unassembled WGS sequence"/>
</dbReference>
<dbReference type="GO" id="GO:0000774">
    <property type="term" value="F:adenyl-nucleotide exchange factor activity"/>
    <property type="evidence" value="ECO:0007669"/>
    <property type="project" value="TreeGrafter"/>
</dbReference>
<name>A0A9W8G9R0_9FUNG</name>
<dbReference type="Pfam" id="PF08609">
    <property type="entry name" value="Fes1"/>
    <property type="match status" value="1"/>
</dbReference>
<comment type="similarity">
    <text evidence="1">Belongs to the FES1 family.</text>
</comment>